<keyword evidence="1" id="KW-0472">Membrane</keyword>
<evidence type="ECO:0000256" key="1">
    <source>
        <dbReference type="SAM" id="Phobius"/>
    </source>
</evidence>
<evidence type="ECO:0000313" key="2">
    <source>
        <dbReference type="EMBL" id="VUZ40214.1"/>
    </source>
</evidence>
<evidence type="ECO:0000313" key="3">
    <source>
        <dbReference type="Proteomes" id="UP000321570"/>
    </source>
</evidence>
<reference evidence="2 3" key="1">
    <citation type="submission" date="2019-07" db="EMBL/GenBank/DDBJ databases">
        <authorList>
            <person name="Jastrzebski P J."/>
            <person name="Paukszto L."/>
            <person name="Jastrzebski P J."/>
        </authorList>
    </citation>
    <scope>NUCLEOTIDE SEQUENCE [LARGE SCALE GENOMIC DNA]</scope>
    <source>
        <strain evidence="2 3">WMS-il1</strain>
    </source>
</reference>
<sequence>MEFKKNAFTKSRLRQGSLWFDHTVMAETGSNFMLLFPFYQCISFFSFVYSIVKPYYAMQ</sequence>
<proteinExistence type="predicted"/>
<dbReference type="AlphaFoldDB" id="A0A564Y0X5"/>
<protein>
    <submittedName>
        <fullName evidence="2">Uncharacterized protein</fullName>
    </submittedName>
</protein>
<dbReference type="EMBL" id="CABIJS010000032">
    <property type="protein sequence ID" value="VUZ40214.1"/>
    <property type="molecule type" value="Genomic_DNA"/>
</dbReference>
<gene>
    <name evidence="2" type="ORF">WMSIL1_LOCUS1310</name>
</gene>
<feature type="transmembrane region" description="Helical" evidence="1">
    <location>
        <begin position="32"/>
        <end position="52"/>
    </location>
</feature>
<organism evidence="2 3">
    <name type="scientific">Hymenolepis diminuta</name>
    <name type="common">Rat tapeworm</name>
    <dbReference type="NCBI Taxonomy" id="6216"/>
    <lineage>
        <taxon>Eukaryota</taxon>
        <taxon>Metazoa</taxon>
        <taxon>Spiralia</taxon>
        <taxon>Lophotrochozoa</taxon>
        <taxon>Platyhelminthes</taxon>
        <taxon>Cestoda</taxon>
        <taxon>Eucestoda</taxon>
        <taxon>Cyclophyllidea</taxon>
        <taxon>Hymenolepididae</taxon>
        <taxon>Hymenolepis</taxon>
    </lineage>
</organism>
<name>A0A564Y0X5_HYMDI</name>
<dbReference type="Proteomes" id="UP000321570">
    <property type="component" value="Unassembled WGS sequence"/>
</dbReference>
<keyword evidence="1" id="KW-1133">Transmembrane helix</keyword>
<accession>A0A564Y0X5</accession>
<keyword evidence="1" id="KW-0812">Transmembrane</keyword>
<keyword evidence="3" id="KW-1185">Reference proteome</keyword>